<dbReference type="EMBL" id="VLKE01000001">
    <property type="protein sequence ID" value="TWH69952.1"/>
    <property type="molecule type" value="Genomic_DNA"/>
</dbReference>
<accession>A0A562HUB0</accession>
<gene>
    <name evidence="4" type="ORF">JD77_01121</name>
    <name evidence="5" type="ORF">JD77_02188</name>
    <name evidence="6" type="ORF">JD77_04970</name>
    <name evidence="7" type="ORF">JD77_05276</name>
    <name evidence="2" type="ORF">JD77_06298</name>
    <name evidence="3" type="ORF">JD77_06401</name>
</gene>
<keyword evidence="8" id="KW-1185">Reference proteome</keyword>
<dbReference type="EMBL" id="VLKE01000002">
    <property type="protein sequence ID" value="TWH62350.1"/>
    <property type="molecule type" value="Genomic_DNA"/>
</dbReference>
<dbReference type="Proteomes" id="UP000319825">
    <property type="component" value="Unassembled WGS sequence"/>
</dbReference>
<organism evidence="3 8">
    <name type="scientific">Micromonospora olivasterospora</name>
    <dbReference type="NCBI Taxonomy" id="1880"/>
    <lineage>
        <taxon>Bacteria</taxon>
        <taxon>Bacillati</taxon>
        <taxon>Actinomycetota</taxon>
        <taxon>Actinomycetes</taxon>
        <taxon>Micromonosporales</taxon>
        <taxon>Micromonosporaceae</taxon>
        <taxon>Micromonospora</taxon>
    </lineage>
</organism>
<evidence type="ECO:0000313" key="6">
    <source>
        <dbReference type="EMBL" id="TWH69952.1"/>
    </source>
</evidence>
<protein>
    <submittedName>
        <fullName evidence="3">Uncharacterized protein</fullName>
    </submittedName>
</protein>
<evidence type="ECO:0000313" key="3">
    <source>
        <dbReference type="EMBL" id="TWH62350.1"/>
    </source>
</evidence>
<reference evidence="3 8" key="1">
    <citation type="submission" date="2019-07" db="EMBL/GenBank/DDBJ databases">
        <title>R&amp;d 2014.</title>
        <authorList>
            <person name="Klenk H.-P."/>
        </authorList>
    </citation>
    <scope>NUCLEOTIDE SEQUENCE [LARGE SCALE GENOMIC DNA]</scope>
    <source>
        <strain evidence="3 8">DSM 43868</strain>
    </source>
</reference>
<evidence type="ECO:0000313" key="2">
    <source>
        <dbReference type="EMBL" id="TWH62248.1"/>
    </source>
</evidence>
<evidence type="ECO:0000313" key="4">
    <source>
        <dbReference type="EMBL" id="TWH66170.1"/>
    </source>
</evidence>
<dbReference type="RefSeq" id="WP_145773317.1">
    <property type="nucleotide sequence ID" value="NZ_JBIAZH010000186.1"/>
</dbReference>
<evidence type="ECO:0000313" key="7">
    <source>
        <dbReference type="EMBL" id="TWH70255.1"/>
    </source>
</evidence>
<feature type="region of interest" description="Disordered" evidence="1">
    <location>
        <begin position="29"/>
        <end position="66"/>
    </location>
</feature>
<dbReference type="OrthoDB" id="9781972at2"/>
<evidence type="ECO:0000313" key="5">
    <source>
        <dbReference type="EMBL" id="TWH67216.1"/>
    </source>
</evidence>
<evidence type="ECO:0000256" key="1">
    <source>
        <dbReference type="SAM" id="MobiDB-lite"/>
    </source>
</evidence>
<dbReference type="EMBL" id="VLKE01000001">
    <property type="protein sequence ID" value="TWH66170.1"/>
    <property type="molecule type" value="Genomic_DNA"/>
</dbReference>
<dbReference type="EMBL" id="VLKE01000001">
    <property type="protein sequence ID" value="TWH67216.1"/>
    <property type="molecule type" value="Genomic_DNA"/>
</dbReference>
<dbReference type="EMBL" id="VLKE01000002">
    <property type="protein sequence ID" value="TWH62248.1"/>
    <property type="molecule type" value="Genomic_DNA"/>
</dbReference>
<dbReference type="AlphaFoldDB" id="A0A562HUB0"/>
<comment type="caution">
    <text evidence="3">The sequence shown here is derived from an EMBL/GenBank/DDBJ whole genome shotgun (WGS) entry which is preliminary data.</text>
</comment>
<evidence type="ECO:0000313" key="8">
    <source>
        <dbReference type="Proteomes" id="UP000319825"/>
    </source>
</evidence>
<sequence>MTDVTGDHTIPTPAERKKLNAALAATGTETGFWDGHGRPAAWPDDIDRWQPETNEPAPEQPGTQPF</sequence>
<name>A0A562HUB0_MICOL</name>
<proteinExistence type="predicted"/>
<dbReference type="EMBL" id="VLKE01000001">
    <property type="protein sequence ID" value="TWH70255.1"/>
    <property type="molecule type" value="Genomic_DNA"/>
</dbReference>